<keyword evidence="5 8" id="KW-0812">Transmembrane</keyword>
<evidence type="ECO:0000256" key="2">
    <source>
        <dbReference type="ARBA" id="ARBA00010072"/>
    </source>
</evidence>
<name>A0AAX2QUV3_9HYPH</name>
<organism evidence="10 11">
    <name type="scientific">Rhizobium laguerreae</name>
    <dbReference type="NCBI Taxonomy" id="1076926"/>
    <lineage>
        <taxon>Bacteria</taxon>
        <taxon>Pseudomonadati</taxon>
        <taxon>Pseudomonadota</taxon>
        <taxon>Alphaproteobacteria</taxon>
        <taxon>Hyphomicrobiales</taxon>
        <taxon>Rhizobiaceae</taxon>
        <taxon>Rhizobium/Agrobacterium group</taxon>
        <taxon>Rhizobium</taxon>
    </lineage>
</organism>
<dbReference type="InterPro" id="IPR035906">
    <property type="entry name" value="MetI-like_sf"/>
</dbReference>
<dbReference type="InterPro" id="IPR010065">
    <property type="entry name" value="AA_ABC_transptr_permease_3TM"/>
</dbReference>
<evidence type="ECO:0000256" key="5">
    <source>
        <dbReference type="ARBA" id="ARBA00022692"/>
    </source>
</evidence>
<dbReference type="Proteomes" id="UP000295021">
    <property type="component" value="Unassembled WGS sequence"/>
</dbReference>
<feature type="transmembrane region" description="Helical" evidence="8">
    <location>
        <begin position="210"/>
        <end position="235"/>
    </location>
</feature>
<gene>
    <name evidence="10" type="ORF">EV131_101689</name>
</gene>
<evidence type="ECO:0000313" key="10">
    <source>
        <dbReference type="EMBL" id="TCU30201.1"/>
    </source>
</evidence>
<dbReference type="Pfam" id="PF00528">
    <property type="entry name" value="BPD_transp_1"/>
    <property type="match status" value="1"/>
</dbReference>
<dbReference type="PANTHER" id="PTHR30614">
    <property type="entry name" value="MEMBRANE COMPONENT OF AMINO ACID ABC TRANSPORTER"/>
    <property type="match status" value="1"/>
</dbReference>
<dbReference type="PROSITE" id="PS50928">
    <property type="entry name" value="ABC_TM1"/>
    <property type="match status" value="1"/>
</dbReference>
<dbReference type="EMBL" id="SMBI01000001">
    <property type="protein sequence ID" value="TCU30201.1"/>
    <property type="molecule type" value="Genomic_DNA"/>
</dbReference>
<dbReference type="Gene3D" id="1.10.3720.10">
    <property type="entry name" value="MetI-like"/>
    <property type="match status" value="1"/>
</dbReference>
<dbReference type="RefSeq" id="WP_132609642.1">
    <property type="nucleotide sequence ID" value="NZ_JAAXQS010000003.1"/>
</dbReference>
<keyword evidence="3 8" id="KW-0813">Transport</keyword>
<comment type="similarity">
    <text evidence="2">Belongs to the binding-protein-dependent transport system permease family. HisMQ subfamily.</text>
</comment>
<dbReference type="SUPFAM" id="SSF161098">
    <property type="entry name" value="MetI-like"/>
    <property type="match status" value="1"/>
</dbReference>
<protein>
    <submittedName>
        <fullName evidence="10">General L-amino acid ABC transporter membrane protein</fullName>
    </submittedName>
</protein>
<keyword evidence="4" id="KW-1003">Cell membrane</keyword>
<sequence>MSVADKPFVRTSILAAEPPPPGERGAVAWIRRNLLATPKDVILTILALALLAWAVPHLVNWLFIQAVWSGPDRTFCATTIQGGIQPDGWSGACWAFISAKYDQFIFGRYPLGERWRPAIVGILFILLLVPMLIPSAPRKGLNAILLFAVLPIMAFWLLHGGFGLEVVETPLWGGLMVTLVLSFVGIAVSLPVGILLALGRRSKMPVIRMLCVTFIEVIRGVPLITVLFMASVMLPLFLPTGWNVDKLLRALIGVSIFTSAYMAEVIRGGLQAIPKGQFEGADSLGLGYWQKTRLIIMPQAIKLVIPSIVNTFIGTFKDTSLVTIIGMFDLLGIVKLNFSDANWASAVTPITGLIFAGFIFWLFCFGMSRYSGFMERHLDTGHKR</sequence>
<evidence type="ECO:0000259" key="9">
    <source>
        <dbReference type="PROSITE" id="PS50928"/>
    </source>
</evidence>
<dbReference type="GO" id="GO:0022857">
    <property type="term" value="F:transmembrane transporter activity"/>
    <property type="evidence" value="ECO:0007669"/>
    <property type="project" value="InterPro"/>
</dbReference>
<feature type="transmembrane region" description="Helical" evidence="8">
    <location>
        <begin position="344"/>
        <end position="366"/>
    </location>
</feature>
<comment type="subcellular location">
    <subcellularLocation>
        <location evidence="1">Cell inner membrane</location>
        <topology evidence="1">Multi-pass membrane protein</topology>
    </subcellularLocation>
    <subcellularLocation>
        <location evidence="8">Cell membrane</location>
        <topology evidence="8">Multi-pass membrane protein</topology>
    </subcellularLocation>
</comment>
<feature type="domain" description="ABC transmembrane type-1" evidence="9">
    <location>
        <begin position="175"/>
        <end position="364"/>
    </location>
</feature>
<dbReference type="CDD" id="cd06261">
    <property type="entry name" value="TM_PBP2"/>
    <property type="match status" value="1"/>
</dbReference>
<evidence type="ECO:0000256" key="3">
    <source>
        <dbReference type="ARBA" id="ARBA00022448"/>
    </source>
</evidence>
<accession>A0AAX2QUV3</accession>
<dbReference type="PANTHER" id="PTHR30614:SF41">
    <property type="entry name" value="INNER MEMBRANE AMINO-ACID ABC TRANSPORTER PERMEASE PROTEIN YHDY"/>
    <property type="match status" value="1"/>
</dbReference>
<dbReference type="GO" id="GO:0043190">
    <property type="term" value="C:ATP-binding cassette (ABC) transporter complex"/>
    <property type="evidence" value="ECO:0007669"/>
    <property type="project" value="InterPro"/>
</dbReference>
<dbReference type="InterPro" id="IPR000515">
    <property type="entry name" value="MetI-like"/>
</dbReference>
<feature type="transmembrane region" description="Helical" evidence="8">
    <location>
        <begin position="115"/>
        <end position="133"/>
    </location>
</feature>
<evidence type="ECO:0000313" key="11">
    <source>
        <dbReference type="Proteomes" id="UP000295021"/>
    </source>
</evidence>
<evidence type="ECO:0000256" key="7">
    <source>
        <dbReference type="ARBA" id="ARBA00023136"/>
    </source>
</evidence>
<evidence type="ECO:0000256" key="4">
    <source>
        <dbReference type="ARBA" id="ARBA00022475"/>
    </source>
</evidence>
<dbReference type="GO" id="GO:0006865">
    <property type="term" value="P:amino acid transport"/>
    <property type="evidence" value="ECO:0007669"/>
    <property type="project" value="TreeGrafter"/>
</dbReference>
<evidence type="ECO:0000256" key="8">
    <source>
        <dbReference type="RuleBase" id="RU363032"/>
    </source>
</evidence>
<keyword evidence="6 8" id="KW-1133">Transmembrane helix</keyword>
<feature type="transmembrane region" description="Helical" evidence="8">
    <location>
        <begin position="171"/>
        <end position="198"/>
    </location>
</feature>
<proteinExistence type="inferred from homology"/>
<evidence type="ECO:0000256" key="6">
    <source>
        <dbReference type="ARBA" id="ARBA00022989"/>
    </source>
</evidence>
<feature type="transmembrane region" description="Helical" evidence="8">
    <location>
        <begin position="140"/>
        <end position="159"/>
    </location>
</feature>
<feature type="transmembrane region" description="Helical" evidence="8">
    <location>
        <begin position="41"/>
        <end position="64"/>
    </location>
</feature>
<dbReference type="InterPro" id="IPR043429">
    <property type="entry name" value="ArtM/GltK/GlnP/TcyL/YhdX-like"/>
</dbReference>
<dbReference type="AlphaFoldDB" id="A0AAX2QUV3"/>
<evidence type="ECO:0000256" key="1">
    <source>
        <dbReference type="ARBA" id="ARBA00004429"/>
    </source>
</evidence>
<feature type="transmembrane region" description="Helical" evidence="8">
    <location>
        <begin position="247"/>
        <end position="266"/>
    </location>
</feature>
<reference evidence="10 11" key="1">
    <citation type="submission" date="2019-03" db="EMBL/GenBank/DDBJ databases">
        <title>Genomic Encyclopedia of Type Strains, Phase IV (KMG-V): Genome sequencing to study the core and pangenomes of soil and plant-associated prokaryotes.</title>
        <authorList>
            <person name="Whitman W."/>
        </authorList>
    </citation>
    <scope>NUCLEOTIDE SEQUENCE [LARGE SCALE GENOMIC DNA]</scope>
    <source>
        <strain evidence="10 11">FB403</strain>
    </source>
</reference>
<comment type="caution">
    <text evidence="10">The sequence shown here is derived from an EMBL/GenBank/DDBJ whole genome shotgun (WGS) entry which is preliminary data.</text>
</comment>
<keyword evidence="7 8" id="KW-0472">Membrane</keyword>
<dbReference type="NCBIfam" id="TIGR01726">
    <property type="entry name" value="HEQRo_perm_3TM"/>
    <property type="match status" value="1"/>
</dbReference>